<evidence type="ECO:0000256" key="12">
    <source>
        <dbReference type="ARBA" id="ARBA00048679"/>
    </source>
</evidence>
<comment type="catalytic activity">
    <reaction evidence="12">
        <text>L-seryl-[protein] + ATP = O-phospho-L-seryl-[protein] + ADP + H(+)</text>
        <dbReference type="Rhea" id="RHEA:17989"/>
        <dbReference type="Rhea" id="RHEA-COMP:9863"/>
        <dbReference type="Rhea" id="RHEA-COMP:11604"/>
        <dbReference type="ChEBI" id="CHEBI:15378"/>
        <dbReference type="ChEBI" id="CHEBI:29999"/>
        <dbReference type="ChEBI" id="CHEBI:30616"/>
        <dbReference type="ChEBI" id="CHEBI:83421"/>
        <dbReference type="ChEBI" id="CHEBI:456216"/>
        <dbReference type="EC" id="2.7.11.1"/>
    </reaction>
</comment>
<feature type="region of interest" description="Disordered" evidence="14">
    <location>
        <begin position="852"/>
        <end position="888"/>
    </location>
</feature>
<feature type="region of interest" description="Disordered" evidence="14">
    <location>
        <begin position="988"/>
        <end position="1012"/>
    </location>
</feature>
<dbReference type="EMBL" id="LXTC01000001">
    <property type="protein sequence ID" value="OBA23387.1"/>
    <property type="molecule type" value="Genomic_DNA"/>
</dbReference>
<comment type="catalytic activity">
    <reaction evidence="11">
        <text>L-threonyl-[protein] + ATP = O-phospho-L-threonyl-[protein] + ADP + H(+)</text>
        <dbReference type="Rhea" id="RHEA:46608"/>
        <dbReference type="Rhea" id="RHEA-COMP:11060"/>
        <dbReference type="Rhea" id="RHEA-COMP:11605"/>
        <dbReference type="ChEBI" id="CHEBI:15378"/>
        <dbReference type="ChEBI" id="CHEBI:30013"/>
        <dbReference type="ChEBI" id="CHEBI:30616"/>
        <dbReference type="ChEBI" id="CHEBI:61977"/>
        <dbReference type="ChEBI" id="CHEBI:456216"/>
        <dbReference type="EC" id="2.7.11.1"/>
    </reaction>
</comment>
<feature type="region of interest" description="Disordered" evidence="14">
    <location>
        <begin position="1147"/>
        <end position="1177"/>
    </location>
</feature>
<evidence type="ECO:0000256" key="7">
    <source>
        <dbReference type="ARBA" id="ARBA00022741"/>
    </source>
</evidence>
<keyword evidence="7 13" id="KW-0547">Nucleotide-binding</keyword>
<dbReference type="PROSITE" id="PS00108">
    <property type="entry name" value="PROTEIN_KINASE_ST"/>
    <property type="match status" value="1"/>
</dbReference>
<evidence type="ECO:0000256" key="11">
    <source>
        <dbReference type="ARBA" id="ARBA00047899"/>
    </source>
</evidence>
<sequence length="1373" mass="152640">MATVVQHTSANILDTASLPANVDKVVESVTNATKRLSQISTNTNSSAKKRRAQNKIGPWKLGRTLGRGSTGRVRLAKNVHTGKLAAVKIVPKLNFKKLENPKYKNNDAARLPYGIEREIIIMKLIAHPNIMGLYDVWENKNDLYLILEYIEGGELFDYLIKRGKLLEFEAVSYFKQIIRGIAYLHQFNICHRDLKPENLLLDFNKNIKIADFGMAALEIDKKLLETSCGSPHYASPEIVAGENYHGAPSDIWSCGIILFALLTGHLPFDDENIRKLLMKVQNGKFIMPKDISWEAKDLISRMLQVNPRDRISIENILSHPLLTKYPDVPSATSDQTFLTLSSIKPISCMDEIDKEILRNLCILFHNCPEEQVLRRLLSLEKNPEKMFYYLLMRYRDTHSFNSSTTNYIDDDSDLTASESKHTLPKSSSATKSFRSDARSESSSPVHSKKKALRNITNASFTASNSSKKITTRKNAVISRTASTVTLKAKSSRPSLSNQIYSTKSKETKPISRKLTPGFINASYVGITEEEKENFSQNGTILNFQQICQDTFDSNVKSQTKTGVRQEKNGKHSIEGFGKLKIINSRSSKASLNLSAIGKPSVEYSAQTVEAKLTSQSACKNPSSTKSTIKLKDFDEEKKWQSKLLHEKLKEASQKISQINSTRNVSLPAPTSSLDPRVGINSLMRARTLNSHAKSGNSVAEKNSKVLQRLGISFSPQASPSSVISRSSSVIKTSTSKNLAGLLQKENLITSNSAEHDDGAIQHTNASYKRSSAHLKSEGRQSVQYSMLNDISERSPADSSQIQFENEIQRQYHVTEGRRSLIPRPEFSRSSFFDLLHSQPESANMMIMQNTMSSGTVKRKSGRKSLTTTQGQGQISRSSSKDFPGLGLRLTDTESRTNLNSHNDDGDMNFVSLSSCDFTDSVRGSTLEKNATSLEDSVVSEDSTMSEDFNLTDKLINMNQSFNPEVNGMDASSQQEGLSDYYLSSVLDKSGQSTSHDHLKDNNMASKSTLVDEEAGSSIKSMYKSYETLYQRDQDKSTAKDTSTFGKLHEQSESRNSSFNAAGTHANILDTSTLDEESHYQNSSPKISRLSRSRFPLAAFDVTSNTEHLEIAGGSSLLKARHQGSTSSLRKSTASTQIFSSMDVHAKINSTGTEPSRNNTVKYEKKSLPSPSVPQGEHLVDSLKPMREAPKAPELKEGKQNGHDRFSTLTAKSNDKRLPSSNSPKQSNPGWFKRFFMSLSKNREEPSGESAKKSGDRKVHIVDTSLLSSELMRIIKNQITLKQMEGTVANVDIDEEFALICGSIPSRFVRGRKLHFKMEIIDLVDLSSLHLLRVKGSKSGFSNLVDVVTFVIKQEEEATNVRKSTAYAFVGQKV</sequence>
<dbReference type="GO" id="GO:0005524">
    <property type="term" value="F:ATP binding"/>
    <property type="evidence" value="ECO:0007669"/>
    <property type="project" value="UniProtKB-UniRule"/>
</dbReference>
<feature type="region of interest" description="Disordered" evidence="14">
    <location>
        <begin position="414"/>
        <end position="450"/>
    </location>
</feature>
<keyword evidence="17" id="KW-1185">Reference proteome</keyword>
<dbReference type="GO" id="GO:0030447">
    <property type="term" value="P:filamentous growth"/>
    <property type="evidence" value="ECO:0007669"/>
    <property type="project" value="UniProtKB-ARBA"/>
</dbReference>
<keyword evidence="5" id="KW-0597">Phosphoprotein</keyword>
<dbReference type="GO" id="GO:0060258">
    <property type="term" value="P:negative regulation of filamentous growth"/>
    <property type="evidence" value="ECO:0007669"/>
    <property type="project" value="UniProtKB-ARBA"/>
</dbReference>
<keyword evidence="8 16" id="KW-0418">Kinase</keyword>
<evidence type="ECO:0000256" key="6">
    <source>
        <dbReference type="ARBA" id="ARBA00022679"/>
    </source>
</evidence>
<dbReference type="FunFam" id="1.10.510.10:FF:000394">
    <property type="entry name" value="Serine/threonine-protein kinase HSL1"/>
    <property type="match status" value="1"/>
</dbReference>
<comment type="subcellular location">
    <subcellularLocation>
        <location evidence="1">Bud neck</location>
    </subcellularLocation>
</comment>
<evidence type="ECO:0000256" key="5">
    <source>
        <dbReference type="ARBA" id="ARBA00022553"/>
    </source>
</evidence>
<dbReference type="PROSITE" id="PS50011">
    <property type="entry name" value="PROTEIN_KINASE_DOM"/>
    <property type="match status" value="1"/>
</dbReference>
<dbReference type="PANTHER" id="PTHR24346">
    <property type="entry name" value="MAP/MICROTUBULE AFFINITY-REGULATING KINASE"/>
    <property type="match status" value="1"/>
</dbReference>
<dbReference type="CDD" id="cd14081">
    <property type="entry name" value="STKc_BRSK1_2"/>
    <property type="match status" value="1"/>
</dbReference>
<dbReference type="Gene3D" id="1.10.510.10">
    <property type="entry name" value="Transferase(Phosphotransferase) domain 1"/>
    <property type="match status" value="1"/>
</dbReference>
<name>A0A1A0HHN1_9ASCO</name>
<evidence type="ECO:0000256" key="8">
    <source>
        <dbReference type="ARBA" id="ARBA00022777"/>
    </source>
</evidence>
<dbReference type="OrthoDB" id="504170at2759"/>
<dbReference type="SUPFAM" id="SSF56112">
    <property type="entry name" value="Protein kinase-like (PK-like)"/>
    <property type="match status" value="1"/>
</dbReference>
<evidence type="ECO:0000256" key="2">
    <source>
        <dbReference type="ARBA" id="ARBA00010791"/>
    </source>
</evidence>
<evidence type="ECO:0000256" key="9">
    <source>
        <dbReference type="ARBA" id="ARBA00022840"/>
    </source>
</evidence>
<keyword evidence="10" id="KW-0175">Coiled coil</keyword>
<reference evidence="16 17" key="1">
    <citation type="submission" date="2016-05" db="EMBL/GenBank/DDBJ databases">
        <title>Comparative genomics of biotechnologically important yeasts.</title>
        <authorList>
            <consortium name="DOE Joint Genome Institute"/>
            <person name="Riley R."/>
            <person name="Haridas S."/>
            <person name="Wolfe K.H."/>
            <person name="Lopes M.R."/>
            <person name="Hittinger C.T."/>
            <person name="Goker M."/>
            <person name="Salamov A."/>
            <person name="Wisecaver J."/>
            <person name="Long T.M."/>
            <person name="Aerts A.L."/>
            <person name="Barry K."/>
            <person name="Choi C."/>
            <person name="Clum A."/>
            <person name="Coughlan A.Y."/>
            <person name="Deshpande S."/>
            <person name="Douglass A.P."/>
            <person name="Hanson S.J."/>
            <person name="Klenk H.-P."/>
            <person name="LaButti K."/>
            <person name="Lapidus A."/>
            <person name="Lindquist E."/>
            <person name="Lipzen A."/>
            <person name="Meier-kolthoff J.P."/>
            <person name="Ohm R.A."/>
            <person name="Otillar R.P."/>
            <person name="Pangilinan J."/>
            <person name="Peng Y."/>
            <person name="Rokas A."/>
            <person name="Rosa C.A."/>
            <person name="Scheuner C."/>
            <person name="Sibirny A.A."/>
            <person name="Slot J.C."/>
            <person name="Stielow J.B."/>
            <person name="Sun H."/>
            <person name="Kurtzman C.P."/>
            <person name="Blackwell M."/>
            <person name="Grigoriev I.V."/>
            <person name="Jeffries T.W."/>
        </authorList>
    </citation>
    <scope>NUCLEOTIDE SEQUENCE [LARGE SCALE GENOMIC DNA]</scope>
    <source>
        <strain evidence="16 17">NRRL YB-4993</strain>
    </source>
</reference>
<dbReference type="InterPro" id="IPR008271">
    <property type="entry name" value="Ser/Thr_kinase_AS"/>
</dbReference>
<dbReference type="Pfam" id="PF16797">
    <property type="entry name" value="Fungal_KA1"/>
    <property type="match status" value="1"/>
</dbReference>
<feature type="region of interest" description="Disordered" evidence="14">
    <location>
        <begin position="1030"/>
        <end position="1060"/>
    </location>
</feature>
<protein>
    <recommendedName>
        <fullName evidence="3">non-specific serine/threonine protein kinase</fullName>
        <ecNumber evidence="3">2.7.11.1</ecNumber>
    </recommendedName>
</protein>
<evidence type="ECO:0000313" key="17">
    <source>
        <dbReference type="Proteomes" id="UP000092555"/>
    </source>
</evidence>
<accession>A0A1A0HHN1</accession>
<dbReference type="GeneID" id="30031259"/>
<evidence type="ECO:0000313" key="16">
    <source>
        <dbReference type="EMBL" id="OBA23387.1"/>
    </source>
</evidence>
<proteinExistence type="inferred from homology"/>
<comment type="caution">
    <text evidence="16">The sequence shown here is derived from an EMBL/GenBank/DDBJ whole genome shotgun (WGS) entry which is preliminary data.</text>
</comment>
<evidence type="ECO:0000256" key="4">
    <source>
        <dbReference type="ARBA" id="ARBA00022527"/>
    </source>
</evidence>
<feature type="compositionally biased region" description="Polar residues" evidence="14">
    <location>
        <begin position="863"/>
        <end position="877"/>
    </location>
</feature>
<feature type="compositionally biased region" description="Basic and acidic residues" evidence="14">
    <location>
        <begin position="1191"/>
        <end position="1205"/>
    </location>
</feature>
<evidence type="ECO:0000256" key="3">
    <source>
        <dbReference type="ARBA" id="ARBA00012513"/>
    </source>
</evidence>
<feature type="binding site" evidence="13">
    <location>
        <position position="88"/>
    </location>
    <ligand>
        <name>ATP</name>
        <dbReference type="ChEBI" id="CHEBI:30616"/>
    </ligand>
</feature>
<dbReference type="GO" id="GO:0001558">
    <property type="term" value="P:regulation of cell growth"/>
    <property type="evidence" value="ECO:0007669"/>
    <property type="project" value="UniProtKB-ARBA"/>
</dbReference>
<comment type="similarity">
    <text evidence="2">Belongs to the protein kinase superfamily. CAMK Ser/Thr protein kinase family. NIM1 subfamily.</text>
</comment>
<dbReference type="STRING" id="869754.A0A1A0HHN1"/>
<dbReference type="GO" id="GO:0005940">
    <property type="term" value="C:septin ring"/>
    <property type="evidence" value="ECO:0007669"/>
    <property type="project" value="UniProtKB-ARBA"/>
</dbReference>
<organism evidence="16 17">
    <name type="scientific">Metschnikowia bicuspidata var. bicuspidata NRRL YB-4993</name>
    <dbReference type="NCBI Taxonomy" id="869754"/>
    <lineage>
        <taxon>Eukaryota</taxon>
        <taxon>Fungi</taxon>
        <taxon>Dikarya</taxon>
        <taxon>Ascomycota</taxon>
        <taxon>Saccharomycotina</taxon>
        <taxon>Pichiomycetes</taxon>
        <taxon>Metschnikowiaceae</taxon>
        <taxon>Metschnikowia</taxon>
    </lineage>
</organism>
<dbReference type="SMART" id="SM00220">
    <property type="entry name" value="S_TKc"/>
    <property type="match status" value="1"/>
</dbReference>
<keyword evidence="4" id="KW-0723">Serine/threonine-protein kinase</keyword>
<dbReference type="Pfam" id="PF00069">
    <property type="entry name" value="Pkinase"/>
    <property type="match status" value="1"/>
</dbReference>
<feature type="compositionally biased region" description="Polar residues" evidence="14">
    <location>
        <begin position="1218"/>
        <end position="1228"/>
    </location>
</feature>
<evidence type="ECO:0000259" key="15">
    <source>
        <dbReference type="PROSITE" id="PS50011"/>
    </source>
</evidence>
<gene>
    <name evidence="16" type="ORF">METBIDRAFT_50157</name>
</gene>
<dbReference type="Proteomes" id="UP000092555">
    <property type="component" value="Unassembled WGS sequence"/>
</dbReference>
<dbReference type="PANTHER" id="PTHR24346:SF82">
    <property type="entry name" value="KP78A-RELATED"/>
    <property type="match status" value="1"/>
</dbReference>
<keyword evidence="6" id="KW-0808">Transferase</keyword>
<feature type="domain" description="Protein kinase" evidence="15">
    <location>
        <begin position="59"/>
        <end position="322"/>
    </location>
</feature>
<dbReference type="EC" id="2.7.11.1" evidence="3"/>
<evidence type="ECO:0000256" key="14">
    <source>
        <dbReference type="SAM" id="MobiDB-lite"/>
    </source>
</evidence>
<dbReference type="InterPro" id="IPR000719">
    <property type="entry name" value="Prot_kinase_dom"/>
</dbReference>
<dbReference type="GO" id="GO:0035556">
    <property type="term" value="P:intracellular signal transduction"/>
    <property type="evidence" value="ECO:0007669"/>
    <property type="project" value="TreeGrafter"/>
</dbReference>
<dbReference type="GO" id="GO:0004674">
    <property type="term" value="F:protein serine/threonine kinase activity"/>
    <property type="evidence" value="ECO:0007669"/>
    <property type="project" value="UniProtKB-KW"/>
</dbReference>
<keyword evidence="9 13" id="KW-0067">ATP-binding</keyword>
<feature type="compositionally biased region" description="Polar residues" evidence="14">
    <location>
        <begin position="1147"/>
        <end position="1160"/>
    </location>
</feature>
<dbReference type="GO" id="GO:0005935">
    <property type="term" value="C:cellular bud neck"/>
    <property type="evidence" value="ECO:0007669"/>
    <property type="project" value="UniProtKB-SubCell"/>
</dbReference>
<dbReference type="InterPro" id="IPR031850">
    <property type="entry name" value="Fungal_KA1_dom"/>
</dbReference>
<dbReference type="InterPro" id="IPR017441">
    <property type="entry name" value="Protein_kinase_ATP_BS"/>
</dbReference>
<feature type="region of interest" description="Disordered" evidence="14">
    <location>
        <begin position="1191"/>
        <end position="1230"/>
    </location>
</feature>
<dbReference type="RefSeq" id="XP_018713868.1">
    <property type="nucleotide sequence ID" value="XM_018858283.1"/>
</dbReference>
<dbReference type="PROSITE" id="PS00107">
    <property type="entry name" value="PROTEIN_KINASE_ATP"/>
    <property type="match status" value="1"/>
</dbReference>
<dbReference type="InterPro" id="IPR011009">
    <property type="entry name" value="Kinase-like_dom_sf"/>
</dbReference>
<evidence type="ECO:0000256" key="10">
    <source>
        <dbReference type="ARBA" id="ARBA00023054"/>
    </source>
</evidence>
<evidence type="ECO:0000256" key="13">
    <source>
        <dbReference type="PROSITE-ProRule" id="PRU10141"/>
    </source>
</evidence>
<evidence type="ECO:0000256" key="1">
    <source>
        <dbReference type="ARBA" id="ARBA00004266"/>
    </source>
</evidence>